<dbReference type="Pfam" id="PF11275">
    <property type="entry name" value="DUF3077"/>
    <property type="match status" value="1"/>
</dbReference>
<evidence type="ECO:0000313" key="1">
    <source>
        <dbReference type="EMBL" id="AZL70551.1"/>
    </source>
</evidence>
<dbReference type="OrthoDB" id="6927860at2"/>
<dbReference type="AlphaFoldDB" id="A0A3Q8U4H8"/>
<accession>A0A3Q8U4H8</accession>
<dbReference type="EMBL" id="CP034338">
    <property type="protein sequence ID" value="AZL70551.1"/>
    <property type="molecule type" value="Genomic_DNA"/>
</dbReference>
<protein>
    <submittedName>
        <fullName evidence="1">DUF3077 domain-containing protein</fullName>
    </submittedName>
</protein>
<gene>
    <name evidence="1" type="ORF">EJA05_23710</name>
</gene>
<evidence type="ECO:0000313" key="2">
    <source>
        <dbReference type="Proteomes" id="UP000268230"/>
    </source>
</evidence>
<dbReference type="KEGG" id="pory:EJA05_23710"/>
<dbReference type="InterPro" id="IPR021427">
    <property type="entry name" value="DUF3077"/>
</dbReference>
<reference evidence="1 2" key="1">
    <citation type="submission" date="2018-12" db="EMBL/GenBank/DDBJ databases">
        <authorList>
            <person name="Li S."/>
            <person name="Yang R."/>
            <person name="Chen G."/>
            <person name="Zou L."/>
            <person name="Zhang C."/>
            <person name="Chen Y."/>
            <person name="Liu Z."/>
            <person name="Li Y."/>
            <person name="Yan Y."/>
            <person name="Huang M."/>
            <person name="Chen T."/>
        </authorList>
    </citation>
    <scope>NUCLEOTIDE SEQUENCE [LARGE SCALE GENOMIC DNA]</scope>
    <source>
        <strain evidence="1 2">1257</strain>
    </source>
</reference>
<dbReference type="Proteomes" id="UP000268230">
    <property type="component" value="Chromosome"/>
</dbReference>
<proteinExistence type="predicted"/>
<organism evidence="1 2">
    <name type="scientific">Pseudomonas entomophila</name>
    <dbReference type="NCBI Taxonomy" id="312306"/>
    <lineage>
        <taxon>Bacteria</taxon>
        <taxon>Pseudomonadati</taxon>
        <taxon>Pseudomonadota</taxon>
        <taxon>Gammaproteobacteria</taxon>
        <taxon>Pseudomonadales</taxon>
        <taxon>Pseudomonadaceae</taxon>
        <taxon>Pseudomonas</taxon>
    </lineage>
</organism>
<name>A0A3Q8U4H8_9PSED</name>
<sequence length="83" mass="9058">MSDKPEPAFTAGVETFLELYRVQPDIPFSRAFDELSMLQGCILHLTTEAEMEGDLLAGSAARILSAMAKALVNDLELGLNRNC</sequence>